<sequence>MHCLICFRDITEATTWQNLWTVKEKNICDDCESKFEKVKGSTLCEKCMKPVSEEVNLCGDCYEWQERFQQDPLIQNVSIFTYNDYMKDVMACFKYRGDYELVHVFKEAIKDTFSEHFKHSFQLVPIPLSDERLSERGFNQAEALAQLIDLPIYNVLKRTHSEKQSKKSKLERLTSKNPFRANHPISGDVLIIDDIYTTGTTLRQAAQTLIDHGATTVSSLTLIRS</sequence>
<organism evidence="3 4">
    <name type="scientific">Aquisalibacillus elongatus</name>
    <dbReference type="NCBI Taxonomy" id="485577"/>
    <lineage>
        <taxon>Bacteria</taxon>
        <taxon>Bacillati</taxon>
        <taxon>Bacillota</taxon>
        <taxon>Bacilli</taxon>
        <taxon>Bacillales</taxon>
        <taxon>Bacillaceae</taxon>
        <taxon>Aquisalibacillus</taxon>
    </lineage>
</organism>
<dbReference type="InterPro" id="IPR029057">
    <property type="entry name" value="PRTase-like"/>
</dbReference>
<dbReference type="SUPFAM" id="SSF53271">
    <property type="entry name" value="PRTase-like"/>
    <property type="match status" value="1"/>
</dbReference>
<gene>
    <name evidence="3" type="ORF">EDC24_1550</name>
</gene>
<dbReference type="PANTHER" id="PTHR47505:SF1">
    <property type="entry name" value="DNA UTILIZATION PROTEIN YHGH"/>
    <property type="match status" value="1"/>
</dbReference>
<dbReference type="InterPro" id="IPR000836">
    <property type="entry name" value="PRTase_dom"/>
</dbReference>
<dbReference type="AlphaFoldDB" id="A0A3N5C4K2"/>
<dbReference type="Pfam" id="PF00156">
    <property type="entry name" value="Pribosyltran"/>
    <property type="match status" value="1"/>
</dbReference>
<evidence type="ECO:0000313" key="3">
    <source>
        <dbReference type="EMBL" id="RPF54352.1"/>
    </source>
</evidence>
<comment type="caution">
    <text evidence="3">The sequence shown here is derived from an EMBL/GenBank/DDBJ whole genome shotgun (WGS) entry which is preliminary data.</text>
</comment>
<evidence type="ECO:0000256" key="1">
    <source>
        <dbReference type="ARBA" id="ARBA00008007"/>
    </source>
</evidence>
<comment type="similarity">
    <text evidence="1">Belongs to the ComF/GntX family.</text>
</comment>
<accession>A0A3N5C4K2</accession>
<keyword evidence="4" id="KW-1185">Reference proteome</keyword>
<dbReference type="OrthoDB" id="9779910at2"/>
<dbReference type="Gene3D" id="3.40.50.2020">
    <property type="match status" value="1"/>
</dbReference>
<proteinExistence type="inferred from homology"/>
<name>A0A3N5C4K2_9BACI</name>
<dbReference type="RefSeq" id="WP_124221274.1">
    <property type="nucleotide sequence ID" value="NZ_RKRF01000008.1"/>
</dbReference>
<protein>
    <submittedName>
        <fullName evidence="3">Competence protein ComFC</fullName>
    </submittedName>
</protein>
<dbReference type="EMBL" id="RKRF01000008">
    <property type="protein sequence ID" value="RPF54352.1"/>
    <property type="molecule type" value="Genomic_DNA"/>
</dbReference>
<feature type="domain" description="Phosphoribosyltransferase" evidence="2">
    <location>
        <begin position="136"/>
        <end position="224"/>
    </location>
</feature>
<evidence type="ECO:0000259" key="2">
    <source>
        <dbReference type="Pfam" id="PF00156"/>
    </source>
</evidence>
<dbReference type="InterPro" id="IPR051910">
    <property type="entry name" value="ComF/GntX_DNA_util-trans"/>
</dbReference>
<dbReference type="Proteomes" id="UP000276443">
    <property type="component" value="Unassembled WGS sequence"/>
</dbReference>
<reference evidence="3 4" key="1">
    <citation type="submission" date="2018-11" db="EMBL/GenBank/DDBJ databases">
        <title>Genomic Encyclopedia of Type Strains, Phase IV (KMG-IV): sequencing the most valuable type-strain genomes for metagenomic binning, comparative biology and taxonomic classification.</title>
        <authorList>
            <person name="Goeker M."/>
        </authorList>
    </citation>
    <scope>NUCLEOTIDE SEQUENCE [LARGE SCALE GENOMIC DNA]</scope>
    <source>
        <strain evidence="3 4">DSM 18090</strain>
    </source>
</reference>
<evidence type="ECO:0000313" key="4">
    <source>
        <dbReference type="Proteomes" id="UP000276443"/>
    </source>
</evidence>
<dbReference type="PANTHER" id="PTHR47505">
    <property type="entry name" value="DNA UTILIZATION PROTEIN YHGH"/>
    <property type="match status" value="1"/>
</dbReference>
<dbReference type="CDD" id="cd06223">
    <property type="entry name" value="PRTases_typeI"/>
    <property type="match status" value="1"/>
</dbReference>